<reference evidence="2 3" key="1">
    <citation type="submission" date="2018-01" db="EMBL/GenBank/DDBJ databases">
        <title>Draft genome sequences of Chryseobacterium lactis NCTC11390, Chryseobacterium oncorhynchi 701B-08, and Chryseobacterium viscerum 687B-08.</title>
        <authorList>
            <person name="Jeong J.-J."/>
            <person name="Lee Y.J."/>
            <person name="Park B."/>
            <person name="Choi I.-G."/>
            <person name="Kim K.D."/>
        </authorList>
    </citation>
    <scope>NUCLEOTIDE SEQUENCE [LARGE SCALE GENOMIC DNA]</scope>
    <source>
        <strain evidence="2 3">NCTC11390</strain>
    </source>
</reference>
<evidence type="ECO:0000313" key="3">
    <source>
        <dbReference type="Proteomes" id="UP000236262"/>
    </source>
</evidence>
<dbReference type="Proteomes" id="UP000236262">
    <property type="component" value="Unassembled WGS sequence"/>
</dbReference>
<sequence>MKQGKYILSIPFFFLLFVSVLSFSETGTDKDFNTIQKGEQLKRLSQSDIKGDFIHKTVITSYNFKQECTEQACERRDALSVFETKIAFYAGLQESLSINEILKEYN</sequence>
<evidence type="ECO:0000313" key="1">
    <source>
        <dbReference type="EMBL" id="AZA81646.1"/>
    </source>
</evidence>
<dbReference type="EMBL" id="CP033924">
    <property type="protein sequence ID" value="AZA81646.1"/>
    <property type="molecule type" value="Genomic_DNA"/>
</dbReference>
<proteinExistence type="predicted"/>
<organism evidence="2 3">
    <name type="scientific">Chryseobacterium lactis</name>
    <dbReference type="NCBI Taxonomy" id="1241981"/>
    <lineage>
        <taxon>Bacteria</taxon>
        <taxon>Pseudomonadati</taxon>
        <taxon>Bacteroidota</taxon>
        <taxon>Flavobacteriia</taxon>
        <taxon>Flavobacteriales</taxon>
        <taxon>Weeksellaceae</taxon>
        <taxon>Chryseobacterium group</taxon>
        <taxon>Chryseobacterium</taxon>
    </lineage>
</organism>
<dbReference type="Proteomes" id="UP000279972">
    <property type="component" value="Chromosome"/>
</dbReference>
<dbReference type="OrthoDB" id="9894568at2"/>
<accession>A0A3G6RXM2</accession>
<reference evidence="1 4" key="2">
    <citation type="submission" date="2018-11" db="EMBL/GenBank/DDBJ databases">
        <title>Proposal to divide the Flavobacteriaceae and reorganize its genera based on Amino Acid Identity values calculated from whole genome sequences.</title>
        <authorList>
            <person name="Nicholson A.C."/>
            <person name="Gulvik C.A."/>
            <person name="Whitney A.M."/>
            <person name="Humrighouse B.W."/>
            <person name="Bell M."/>
            <person name="Holmes B."/>
            <person name="Steigerwalt A.G."/>
            <person name="Villarma A."/>
            <person name="Sheth M."/>
            <person name="Batra D."/>
            <person name="Pryor J."/>
            <person name="Bernardet J.-F."/>
            <person name="Hugo C."/>
            <person name="Kampfer P."/>
            <person name="Newman J."/>
            <person name="McQuiston J.R."/>
        </authorList>
    </citation>
    <scope>NUCLEOTIDE SEQUENCE [LARGE SCALE GENOMIC DNA]</scope>
    <source>
        <strain evidence="1 4">KC_1864</strain>
    </source>
</reference>
<protein>
    <submittedName>
        <fullName evidence="2">Uncharacterized protein</fullName>
    </submittedName>
</protein>
<gene>
    <name evidence="2" type="ORF">C1637_03475</name>
    <name evidence="1" type="ORF">EG342_06870</name>
</gene>
<name>A0A3G6RXM2_CHRLC</name>
<dbReference type="AlphaFoldDB" id="A0A3G6RXM2"/>
<dbReference type="KEGG" id="clac:EG342_06870"/>
<dbReference type="RefSeq" id="WP_103288996.1">
    <property type="nucleotide sequence ID" value="NZ_CP033924.1"/>
</dbReference>
<dbReference type="EMBL" id="PPEH01000001">
    <property type="protein sequence ID" value="PNW15495.1"/>
    <property type="molecule type" value="Genomic_DNA"/>
</dbReference>
<evidence type="ECO:0000313" key="4">
    <source>
        <dbReference type="Proteomes" id="UP000279972"/>
    </source>
</evidence>
<keyword evidence="4" id="KW-1185">Reference proteome</keyword>
<evidence type="ECO:0000313" key="2">
    <source>
        <dbReference type="EMBL" id="PNW15495.1"/>
    </source>
</evidence>